<dbReference type="InterPro" id="IPR038765">
    <property type="entry name" value="Papain-like_cys_pep_sf"/>
</dbReference>
<dbReference type="AlphaFoldDB" id="A0A387BMU8"/>
<dbReference type="Pfam" id="PF01841">
    <property type="entry name" value="Transglut_core"/>
    <property type="match status" value="1"/>
</dbReference>
<dbReference type="InterPro" id="IPR013589">
    <property type="entry name" value="Bac_transglu_N"/>
</dbReference>
<dbReference type="OrthoDB" id="9804023at2"/>
<protein>
    <submittedName>
        <fullName evidence="2">Transglutaminase family protein</fullName>
    </submittedName>
</protein>
<reference evidence="2 3" key="1">
    <citation type="submission" date="2018-09" db="EMBL/GenBank/DDBJ databases">
        <title>Genome sequencing of strain 2DFW10M-5.</title>
        <authorList>
            <person name="Heo J."/>
            <person name="Kim S.-J."/>
            <person name="Kwon S.-W."/>
        </authorList>
    </citation>
    <scope>NUCLEOTIDE SEQUENCE [LARGE SCALE GENOMIC DNA]</scope>
    <source>
        <strain evidence="2 3">2DFW10M-5</strain>
    </source>
</reference>
<dbReference type="SMART" id="SM00460">
    <property type="entry name" value="TGc"/>
    <property type="match status" value="1"/>
</dbReference>
<dbReference type="PANTHER" id="PTHR33490">
    <property type="entry name" value="BLR5614 PROTEIN-RELATED"/>
    <property type="match status" value="1"/>
</dbReference>
<dbReference type="PANTHER" id="PTHR33490:SF6">
    <property type="entry name" value="SLL1049 PROTEIN"/>
    <property type="match status" value="1"/>
</dbReference>
<organism evidence="2 3">
    <name type="scientific">Gryllotalpicola protaetiae</name>
    <dbReference type="NCBI Taxonomy" id="2419771"/>
    <lineage>
        <taxon>Bacteria</taxon>
        <taxon>Bacillati</taxon>
        <taxon>Actinomycetota</taxon>
        <taxon>Actinomycetes</taxon>
        <taxon>Micrococcales</taxon>
        <taxon>Microbacteriaceae</taxon>
        <taxon>Gryllotalpicola</taxon>
    </lineage>
</organism>
<dbReference type="KEGG" id="gry:D7I44_09355"/>
<gene>
    <name evidence="2" type="ORF">D7I44_09355</name>
</gene>
<dbReference type="Gene3D" id="3.10.620.30">
    <property type="match status" value="1"/>
</dbReference>
<dbReference type="RefSeq" id="WP_120789255.1">
    <property type="nucleotide sequence ID" value="NZ_CP032624.1"/>
</dbReference>
<dbReference type="Proteomes" id="UP000275069">
    <property type="component" value="Chromosome"/>
</dbReference>
<evidence type="ECO:0000313" key="2">
    <source>
        <dbReference type="EMBL" id="AYG03722.1"/>
    </source>
</evidence>
<dbReference type="EMBL" id="CP032624">
    <property type="protein sequence ID" value="AYG03722.1"/>
    <property type="molecule type" value="Genomic_DNA"/>
</dbReference>
<feature type="domain" description="Transglutaminase-like" evidence="1">
    <location>
        <begin position="169"/>
        <end position="244"/>
    </location>
</feature>
<keyword evidence="3" id="KW-1185">Reference proteome</keyword>
<evidence type="ECO:0000259" key="1">
    <source>
        <dbReference type="SMART" id="SM00460"/>
    </source>
</evidence>
<accession>A0A387BMU8</accession>
<dbReference type="Pfam" id="PF08379">
    <property type="entry name" value="Bact_transglu_N"/>
    <property type="match status" value="1"/>
</dbReference>
<proteinExistence type="predicted"/>
<evidence type="ECO:0000313" key="3">
    <source>
        <dbReference type="Proteomes" id="UP000275069"/>
    </source>
</evidence>
<sequence>MKRLRVTHTTGFRYEGEASASYNEARMLPASREGQWVLSAHIDTKPNAPQHTYTDYWGTRVTSFEVLSPHRELVLSASSLIEVDDRPHEDCSIGWDELREASRLTVESVEQLRQSRRTEPPAEVAAEAADIAAAAATPCEAAEAICRAIGGEMEYVQGVTRVDATGAEAWAARRGVCQDIVHVTLGALRSVGIPARYVSGYLHPRPDAELHEKVAGESHAWVEWYCGAAEGDGHGIWRGWDPTNLTEAGDRHVYVGHGRDYDDIAPIRGVYAGAGAADIFVKVEITREA</sequence>
<dbReference type="SUPFAM" id="SSF54001">
    <property type="entry name" value="Cysteine proteinases"/>
    <property type="match status" value="1"/>
</dbReference>
<name>A0A387BMU8_9MICO</name>
<dbReference type="InterPro" id="IPR002931">
    <property type="entry name" value="Transglutaminase-like"/>
</dbReference>